<dbReference type="PANTHER" id="PTHR30408:SF12">
    <property type="entry name" value="TYPE I RESTRICTION ENZYME MJAVIII SPECIFICITY SUBUNIT"/>
    <property type="match status" value="1"/>
</dbReference>
<dbReference type="CDD" id="cd16961">
    <property type="entry name" value="RMtype1_S_TRD-CR_like"/>
    <property type="match status" value="1"/>
</dbReference>
<evidence type="ECO:0000313" key="6">
    <source>
        <dbReference type="Proteomes" id="UP000327108"/>
    </source>
</evidence>
<dbReference type="SUPFAM" id="SSF116734">
    <property type="entry name" value="DNA methylase specificity domain"/>
    <property type="match status" value="2"/>
</dbReference>
<keyword evidence="2" id="KW-0680">Restriction system</keyword>
<dbReference type="Proteomes" id="UP000327108">
    <property type="component" value="Unassembled WGS sequence"/>
</dbReference>
<organism evidence="5 6">
    <name type="scientific">Ochrobactrum quorumnocens</name>
    <dbReference type="NCBI Taxonomy" id="271865"/>
    <lineage>
        <taxon>Bacteria</taxon>
        <taxon>Pseudomonadati</taxon>
        <taxon>Pseudomonadota</taxon>
        <taxon>Alphaproteobacteria</taxon>
        <taxon>Hyphomicrobiales</taxon>
        <taxon>Brucellaceae</taxon>
        <taxon>Brucella/Ochrobactrum group</taxon>
        <taxon>Ochrobactrum</taxon>
    </lineage>
</organism>
<reference evidence="5 6" key="1">
    <citation type="submission" date="2019-09" db="EMBL/GenBank/DDBJ databases">
        <title>Biological control of the noxious weed angled onion (Allium triquetrum) thwarted by endophytic bacteria in Victoria, Australia.</title>
        <authorList>
            <person name="Tehranchian P."/>
            <person name="Adair R.J."/>
            <person name="Van T.H."/>
            <person name="Morrison P.D."/>
            <person name="Williams H."/>
            <person name="Lawrie A.C."/>
        </authorList>
    </citation>
    <scope>NUCLEOTIDE SEQUENCE [LARGE SCALE GENOMIC DNA]</scope>
    <source>
        <strain evidence="5 6">RPTAtOch1</strain>
    </source>
</reference>
<keyword evidence="3" id="KW-0238">DNA-binding</keyword>
<protein>
    <recommendedName>
        <fullName evidence="4">Type I restriction modification DNA specificity domain-containing protein</fullName>
    </recommendedName>
</protein>
<dbReference type="Pfam" id="PF01420">
    <property type="entry name" value="Methylase_S"/>
    <property type="match status" value="2"/>
</dbReference>
<comment type="caution">
    <text evidence="5">The sequence shown here is derived from an EMBL/GenBank/DDBJ whole genome shotgun (WGS) entry which is preliminary data.</text>
</comment>
<sequence>MSLEVSKGWSRTTIAQVADINIDNLSSNTSLDYQLNYIDVATIVGPSIMLEPHSVVFGEAPSRARRKVRSGDILVSTIRPYLRSFYKVMSKDPTLVASTAFAVVRPQPTVDGDFLYQHILWCHFTEHLTLRMKGSNYPAVTATDVGEYSFLLPSLSEQRRIAEILSSVDDAIAATQAVIEQTKKVKQATLERLLTKGIGHTRFKQTEVGDIPDSWDVATIESYLARLIDYRGVPPPKAETGIPLITAKNVRMGYLNPEPREYIREADFNDWMRRGIPEAGDVLFTTEAPLGYVAQVPNYQIALGQRTITLCPDRKRLNPSFLTWLLLSSASQLRIMERATGSTALGIKQATFRKILFPFPPLDEQRKIAFYMDEIAKTEELENRKLTGLIAIKSALMSDLLTGRKRVTDTLPLAAE</sequence>
<dbReference type="Gene3D" id="1.10.287.1120">
    <property type="entry name" value="Bipartite methylase S protein"/>
    <property type="match status" value="1"/>
</dbReference>
<dbReference type="InterPro" id="IPR044946">
    <property type="entry name" value="Restrct_endonuc_typeI_TRD_sf"/>
</dbReference>
<evidence type="ECO:0000313" key="5">
    <source>
        <dbReference type="EMBL" id="KAA9366142.1"/>
    </source>
</evidence>
<dbReference type="GO" id="GO:0009307">
    <property type="term" value="P:DNA restriction-modification system"/>
    <property type="evidence" value="ECO:0007669"/>
    <property type="project" value="UniProtKB-KW"/>
</dbReference>
<dbReference type="PANTHER" id="PTHR30408">
    <property type="entry name" value="TYPE-1 RESTRICTION ENZYME ECOKI SPECIFICITY PROTEIN"/>
    <property type="match status" value="1"/>
</dbReference>
<dbReference type="InterPro" id="IPR000055">
    <property type="entry name" value="Restrct_endonuc_typeI_TRD"/>
</dbReference>
<feature type="domain" description="Type I restriction modification DNA specificity" evidence="4">
    <location>
        <begin position="278"/>
        <end position="387"/>
    </location>
</feature>
<name>A0A5N1JPL9_9HYPH</name>
<dbReference type="EMBL" id="VYXQ01000020">
    <property type="protein sequence ID" value="KAA9366142.1"/>
    <property type="molecule type" value="Genomic_DNA"/>
</dbReference>
<dbReference type="CDD" id="cd17246">
    <property type="entry name" value="RMtype1_S_SonII-TRD2-CR2_like"/>
    <property type="match status" value="1"/>
</dbReference>
<dbReference type="GO" id="GO:0003677">
    <property type="term" value="F:DNA binding"/>
    <property type="evidence" value="ECO:0007669"/>
    <property type="project" value="UniProtKB-KW"/>
</dbReference>
<keyword evidence="6" id="KW-1185">Reference proteome</keyword>
<accession>A0A5N1JPL9</accession>
<dbReference type="AlphaFoldDB" id="A0A5N1JPL9"/>
<comment type="similarity">
    <text evidence="1">Belongs to the type-I restriction system S methylase family.</text>
</comment>
<proteinExistence type="inferred from homology"/>
<evidence type="ECO:0000256" key="3">
    <source>
        <dbReference type="ARBA" id="ARBA00023125"/>
    </source>
</evidence>
<evidence type="ECO:0000256" key="2">
    <source>
        <dbReference type="ARBA" id="ARBA00022747"/>
    </source>
</evidence>
<gene>
    <name evidence="5" type="ORF">F3W84_17970</name>
</gene>
<dbReference type="RefSeq" id="WP_151095021.1">
    <property type="nucleotide sequence ID" value="NZ_VYXQ01000020.1"/>
</dbReference>
<evidence type="ECO:0000259" key="4">
    <source>
        <dbReference type="Pfam" id="PF01420"/>
    </source>
</evidence>
<dbReference type="Gene3D" id="3.90.220.20">
    <property type="entry name" value="DNA methylase specificity domains"/>
    <property type="match status" value="2"/>
</dbReference>
<feature type="domain" description="Type I restriction modification DNA specificity" evidence="4">
    <location>
        <begin position="9"/>
        <end position="181"/>
    </location>
</feature>
<evidence type="ECO:0000256" key="1">
    <source>
        <dbReference type="ARBA" id="ARBA00010923"/>
    </source>
</evidence>
<dbReference type="InterPro" id="IPR052021">
    <property type="entry name" value="Type-I_RS_S_subunit"/>
</dbReference>